<organism evidence="1 2">
    <name type="scientific">Protopolystoma xenopodis</name>
    <dbReference type="NCBI Taxonomy" id="117903"/>
    <lineage>
        <taxon>Eukaryota</taxon>
        <taxon>Metazoa</taxon>
        <taxon>Spiralia</taxon>
        <taxon>Lophotrochozoa</taxon>
        <taxon>Platyhelminthes</taxon>
        <taxon>Monogenea</taxon>
        <taxon>Polyopisthocotylea</taxon>
        <taxon>Polystomatidea</taxon>
        <taxon>Polystomatidae</taxon>
        <taxon>Protopolystoma</taxon>
    </lineage>
</organism>
<comment type="caution">
    <text evidence="1">The sequence shown here is derived from an EMBL/GenBank/DDBJ whole genome shotgun (WGS) entry which is preliminary data.</text>
</comment>
<gene>
    <name evidence="1" type="ORF">PXEA_LOCUS29799</name>
</gene>
<dbReference type="EMBL" id="CAAALY010252044">
    <property type="protein sequence ID" value="VEL36359.1"/>
    <property type="molecule type" value="Genomic_DNA"/>
</dbReference>
<keyword evidence="2" id="KW-1185">Reference proteome</keyword>
<accession>A0A3S5CTT4</accession>
<evidence type="ECO:0000313" key="1">
    <source>
        <dbReference type="EMBL" id="VEL36359.1"/>
    </source>
</evidence>
<dbReference type="AlphaFoldDB" id="A0A3S5CTT4"/>
<name>A0A3S5CTT4_9PLAT</name>
<protein>
    <submittedName>
        <fullName evidence="1">Uncharacterized protein</fullName>
    </submittedName>
</protein>
<reference evidence="1" key="1">
    <citation type="submission" date="2018-11" db="EMBL/GenBank/DDBJ databases">
        <authorList>
            <consortium name="Pathogen Informatics"/>
        </authorList>
    </citation>
    <scope>NUCLEOTIDE SEQUENCE</scope>
</reference>
<sequence length="114" mass="12682">MPDACIFVCVSCKANEPRQSDETQQCLGTNRNMVSNGAGADQSEAAEEVQSVCEESDRFLFLAFQVDRCACFGLHFLSPSQLLPFWGKTKPATPLSTRYDRMCEMAVFMTNPVE</sequence>
<evidence type="ECO:0000313" key="2">
    <source>
        <dbReference type="Proteomes" id="UP000784294"/>
    </source>
</evidence>
<proteinExistence type="predicted"/>
<dbReference type="Proteomes" id="UP000784294">
    <property type="component" value="Unassembled WGS sequence"/>
</dbReference>